<keyword evidence="2" id="KW-1185">Reference proteome</keyword>
<reference evidence="1 2" key="1">
    <citation type="submission" date="2019-07" db="EMBL/GenBank/DDBJ databases">
        <title>WGS assembly of Gossypium tomentosum.</title>
        <authorList>
            <person name="Chen Z.J."/>
            <person name="Sreedasyam A."/>
            <person name="Ando A."/>
            <person name="Song Q."/>
            <person name="De L."/>
            <person name="Hulse-Kemp A."/>
            <person name="Ding M."/>
            <person name="Ye W."/>
            <person name="Kirkbride R."/>
            <person name="Jenkins J."/>
            <person name="Plott C."/>
            <person name="Lovell J."/>
            <person name="Lin Y.-M."/>
            <person name="Vaughn R."/>
            <person name="Liu B."/>
            <person name="Li W."/>
            <person name="Simpson S."/>
            <person name="Scheffler B."/>
            <person name="Saski C."/>
            <person name="Grover C."/>
            <person name="Hu G."/>
            <person name="Conover J."/>
            <person name="Carlson J."/>
            <person name="Shu S."/>
            <person name="Boston L."/>
            <person name="Williams M."/>
            <person name="Peterson D."/>
            <person name="Mcgee K."/>
            <person name="Jones D."/>
            <person name="Wendel J."/>
            <person name="Stelly D."/>
            <person name="Grimwood J."/>
            <person name="Schmutz J."/>
        </authorList>
    </citation>
    <scope>NUCLEOTIDE SEQUENCE [LARGE SCALE GENOMIC DNA]</scope>
    <source>
        <strain evidence="1">7179.01</strain>
    </source>
</reference>
<sequence length="211" mass="24980">MLSEELKYEIKGCSEELPGSLSQSRAHHWPINIWVCYNRIRQPILWNNSPQPTALINFRVISKDDILFHPKIRIFQFPLRVSPYSFISLILLLSQIGFTFHTSQSAKSGTRISSLLILRSNRNIIPRISPAFSFDHHPWSENSGIFSFFRLHRINIHRLLLRCRFRLHHGTEFLSRFILPTWKKRWSTALHIQLSEFCHSRGFEQPRVYTD</sequence>
<evidence type="ECO:0000313" key="1">
    <source>
        <dbReference type="EMBL" id="TYI03257.1"/>
    </source>
</evidence>
<dbReference type="AlphaFoldDB" id="A0A5D2NGL9"/>
<evidence type="ECO:0000313" key="2">
    <source>
        <dbReference type="Proteomes" id="UP000322667"/>
    </source>
</evidence>
<name>A0A5D2NGL9_GOSTO</name>
<dbReference type="Proteomes" id="UP000322667">
    <property type="component" value="Chromosome A11"/>
</dbReference>
<gene>
    <name evidence="1" type="ORF">ES332_A11G324600v1</name>
</gene>
<organism evidence="1 2">
    <name type="scientific">Gossypium tomentosum</name>
    <name type="common">Hawaiian cotton</name>
    <name type="synonym">Gossypium sandvicense</name>
    <dbReference type="NCBI Taxonomy" id="34277"/>
    <lineage>
        <taxon>Eukaryota</taxon>
        <taxon>Viridiplantae</taxon>
        <taxon>Streptophyta</taxon>
        <taxon>Embryophyta</taxon>
        <taxon>Tracheophyta</taxon>
        <taxon>Spermatophyta</taxon>
        <taxon>Magnoliopsida</taxon>
        <taxon>eudicotyledons</taxon>
        <taxon>Gunneridae</taxon>
        <taxon>Pentapetalae</taxon>
        <taxon>rosids</taxon>
        <taxon>malvids</taxon>
        <taxon>Malvales</taxon>
        <taxon>Malvaceae</taxon>
        <taxon>Malvoideae</taxon>
        <taxon>Gossypium</taxon>
    </lineage>
</organism>
<dbReference type="EMBL" id="CM017620">
    <property type="protein sequence ID" value="TYI03257.1"/>
    <property type="molecule type" value="Genomic_DNA"/>
</dbReference>
<accession>A0A5D2NGL9</accession>
<protein>
    <submittedName>
        <fullName evidence="1">Uncharacterized protein</fullName>
    </submittedName>
</protein>
<proteinExistence type="predicted"/>